<feature type="domain" description="Neutral/alkaline non-lysosomal ceramidase N-terminal" evidence="1">
    <location>
        <begin position="48"/>
        <end position="247"/>
    </location>
</feature>
<dbReference type="Pfam" id="PF04734">
    <property type="entry name" value="Ceramidase_alk"/>
    <property type="match status" value="1"/>
</dbReference>
<organism evidence="2 3">
    <name type="scientific">Mucilaginibacter limnophilus</name>
    <dbReference type="NCBI Taxonomy" id="1932778"/>
    <lineage>
        <taxon>Bacteria</taxon>
        <taxon>Pseudomonadati</taxon>
        <taxon>Bacteroidota</taxon>
        <taxon>Sphingobacteriia</taxon>
        <taxon>Sphingobacteriales</taxon>
        <taxon>Sphingobacteriaceae</taxon>
        <taxon>Mucilaginibacter</taxon>
    </lineage>
</organism>
<evidence type="ECO:0000313" key="2">
    <source>
        <dbReference type="EMBL" id="RVT98245.1"/>
    </source>
</evidence>
<proteinExistence type="predicted"/>
<evidence type="ECO:0000313" key="3">
    <source>
        <dbReference type="Proteomes" id="UP000282759"/>
    </source>
</evidence>
<protein>
    <recommendedName>
        <fullName evidence="1">Neutral/alkaline non-lysosomal ceramidase N-terminal domain-containing protein</fullName>
    </recommendedName>
</protein>
<accession>A0A437MKV9</accession>
<dbReference type="AlphaFoldDB" id="A0A437MKV9"/>
<dbReference type="Proteomes" id="UP000282759">
    <property type="component" value="Unassembled WGS sequence"/>
</dbReference>
<dbReference type="EMBL" id="SACK01000009">
    <property type="protein sequence ID" value="RVT98245.1"/>
    <property type="molecule type" value="Genomic_DNA"/>
</dbReference>
<reference evidence="2 3" key="1">
    <citation type="submission" date="2019-01" db="EMBL/GenBank/DDBJ databases">
        <authorList>
            <person name="Chen W.-M."/>
        </authorList>
    </citation>
    <scope>NUCLEOTIDE SEQUENCE [LARGE SCALE GENOMIC DNA]</scope>
    <source>
        <strain evidence="2 3">YBJ-36</strain>
    </source>
</reference>
<sequence length="437" mass="48117">MSRIKSISPWATYFLSVLLVIIFYGSNSSYAQSGRLMAGTAKINITPKTDEPLHDSVYARSLILDVAGKRLAIVAVDLAIFSSDRVVQICKQKFGLQQVIISSSHTHSEPHPDGKWAFQNNIHVPFYEEQIIKVVGMAVKNMFEARIAAGYKTFPQLGFNRLIIREDGHAKQSWTGDAHYKVENPDRIPFGPVDQELGLLKITDNQGNTRAVIMNYAMHSDIVCFNYAISADYPGVATRKVEEALGKGINCLFVQGAGGNIESLQISRRRSGPNDPMPTDYGVMERVGELLAWEAISLAKSIQAPSATEADIKLMADSITLTGRYNKSLKYNVHFSTILINNKIAIAVCPGEPFVQFQLDWKQKMNLANASGFLFGYSWSGGKWPGYMADVRSAALGGYGADEGGDLIQVGAGEAIMTRQLENYYKLTGLMRSTPPQ</sequence>
<comment type="caution">
    <text evidence="2">The sequence shown here is derived from an EMBL/GenBank/DDBJ whole genome shotgun (WGS) entry which is preliminary data.</text>
</comment>
<gene>
    <name evidence="2" type="ORF">EOD41_17905</name>
</gene>
<name>A0A437MKV9_9SPHI</name>
<dbReference type="RefSeq" id="WP_127707495.1">
    <property type="nucleotide sequence ID" value="NZ_SACK01000009.1"/>
</dbReference>
<dbReference type="InterPro" id="IPR031329">
    <property type="entry name" value="NEUT/ALK_ceramidase_N"/>
</dbReference>
<evidence type="ECO:0000259" key="1">
    <source>
        <dbReference type="Pfam" id="PF04734"/>
    </source>
</evidence>
<dbReference type="OrthoDB" id="337762at2"/>
<keyword evidence="3" id="KW-1185">Reference proteome</keyword>